<evidence type="ECO:0000256" key="2">
    <source>
        <dbReference type="ARBA" id="ARBA00022475"/>
    </source>
</evidence>
<evidence type="ECO:0000259" key="7">
    <source>
        <dbReference type="Pfam" id="PF00482"/>
    </source>
</evidence>
<keyword evidence="2" id="KW-1003">Cell membrane</keyword>
<gene>
    <name evidence="8" type="ORF">NITINOP_0830</name>
</gene>
<dbReference type="Gene3D" id="1.20.81.30">
    <property type="entry name" value="Type II secretion system (T2SS), domain F"/>
    <property type="match status" value="1"/>
</dbReference>
<protein>
    <recommendedName>
        <fullName evidence="7">Type II secretion system protein GspF domain-containing protein</fullName>
    </recommendedName>
</protein>
<sequence>MTPILIAIGVGCSTTLLWLAGTLLLGGSRRVPPLKLAESPEAHERAGVMSVMRWFGSMLRFGRSSNPGSGTQQEADQPGWSRRIDTLVTLCAHPSAVWKSRRRLRRIREQLPDALEVMARALRAGHAVPTSLAMVVEESADPLRREFALVVEAMRFGKSLPEALKELASRVDVEEVRFWVTCLLIQRETGGSLPHMLDEVSRLIRARMEFAAKVKAVSAEARFSAVVLSGLPLVVGGLISVINPEYLSPLWTTSVGQAMAATALGLMGCGIIVMRRMTRINL</sequence>
<dbReference type="AlphaFoldDB" id="A0A0S4KR18"/>
<dbReference type="PANTHER" id="PTHR35007:SF1">
    <property type="entry name" value="PILUS ASSEMBLY PROTEIN"/>
    <property type="match status" value="1"/>
</dbReference>
<dbReference type="InterPro" id="IPR018076">
    <property type="entry name" value="T2SS_GspF_dom"/>
</dbReference>
<feature type="transmembrane region" description="Helical" evidence="6">
    <location>
        <begin position="254"/>
        <end position="274"/>
    </location>
</feature>
<feature type="transmembrane region" description="Helical" evidence="6">
    <location>
        <begin position="223"/>
        <end position="242"/>
    </location>
</feature>
<evidence type="ECO:0000313" key="8">
    <source>
        <dbReference type="EMBL" id="CUQ65805.1"/>
    </source>
</evidence>
<keyword evidence="4 6" id="KW-1133">Transmembrane helix</keyword>
<keyword evidence="9" id="KW-1185">Reference proteome</keyword>
<dbReference type="Pfam" id="PF00482">
    <property type="entry name" value="T2SSF"/>
    <property type="match status" value="1"/>
</dbReference>
<dbReference type="GO" id="GO:0005886">
    <property type="term" value="C:plasma membrane"/>
    <property type="evidence" value="ECO:0007669"/>
    <property type="project" value="UniProtKB-SubCell"/>
</dbReference>
<evidence type="ECO:0000256" key="1">
    <source>
        <dbReference type="ARBA" id="ARBA00004651"/>
    </source>
</evidence>
<dbReference type="STRING" id="1715989.NITINOP_0830"/>
<dbReference type="InterPro" id="IPR042094">
    <property type="entry name" value="T2SS_GspF_sf"/>
</dbReference>
<proteinExistence type="predicted"/>
<accession>A0A0S4KR18</accession>
<dbReference type="PANTHER" id="PTHR35007">
    <property type="entry name" value="INTEGRAL MEMBRANE PROTEIN-RELATED"/>
    <property type="match status" value="1"/>
</dbReference>
<evidence type="ECO:0000256" key="4">
    <source>
        <dbReference type="ARBA" id="ARBA00022989"/>
    </source>
</evidence>
<evidence type="ECO:0000256" key="5">
    <source>
        <dbReference type="ARBA" id="ARBA00023136"/>
    </source>
</evidence>
<evidence type="ECO:0000313" key="9">
    <source>
        <dbReference type="Proteomes" id="UP000066284"/>
    </source>
</evidence>
<evidence type="ECO:0000256" key="6">
    <source>
        <dbReference type="SAM" id="Phobius"/>
    </source>
</evidence>
<comment type="subcellular location">
    <subcellularLocation>
        <location evidence="1">Cell membrane</location>
        <topology evidence="1">Multi-pass membrane protein</topology>
    </subcellularLocation>
</comment>
<keyword evidence="3 6" id="KW-0812">Transmembrane</keyword>
<evidence type="ECO:0000256" key="3">
    <source>
        <dbReference type="ARBA" id="ARBA00022692"/>
    </source>
</evidence>
<dbReference type="Proteomes" id="UP000066284">
    <property type="component" value="Chromosome 1"/>
</dbReference>
<feature type="transmembrane region" description="Helical" evidence="6">
    <location>
        <begin position="6"/>
        <end position="26"/>
    </location>
</feature>
<reference evidence="9" key="1">
    <citation type="submission" date="2015-09" db="EMBL/GenBank/DDBJ databases">
        <authorList>
            <person name="Daims H."/>
        </authorList>
    </citation>
    <scope>NUCLEOTIDE SEQUENCE [LARGE SCALE GENOMIC DNA]</scope>
</reference>
<name>A0A0S4KR18_9BACT</name>
<keyword evidence="5 6" id="KW-0472">Membrane</keyword>
<organism evidence="8 9">
    <name type="scientific">Candidatus Nitrospira inopinata</name>
    <dbReference type="NCBI Taxonomy" id="1715989"/>
    <lineage>
        <taxon>Bacteria</taxon>
        <taxon>Pseudomonadati</taxon>
        <taxon>Nitrospirota</taxon>
        <taxon>Nitrospiria</taxon>
        <taxon>Nitrospirales</taxon>
        <taxon>Nitrospiraceae</taxon>
        <taxon>Nitrospira</taxon>
    </lineage>
</organism>
<dbReference type="EMBL" id="LN885086">
    <property type="protein sequence ID" value="CUQ65805.1"/>
    <property type="molecule type" value="Genomic_DNA"/>
</dbReference>
<feature type="domain" description="Type II secretion system protein GspF" evidence="7">
    <location>
        <begin position="115"/>
        <end position="238"/>
    </location>
</feature>
<dbReference type="KEGG" id="nio:NITINOP_0830"/>